<dbReference type="Gene3D" id="3.40.50.300">
    <property type="entry name" value="P-loop containing nucleotide triphosphate hydrolases"/>
    <property type="match status" value="2"/>
</dbReference>
<dbReference type="InterPro" id="IPR011709">
    <property type="entry name" value="DEAD-box_helicase_OB_fold"/>
</dbReference>
<feature type="domain" description="Helicase ATP-binding" evidence="5">
    <location>
        <begin position="87"/>
        <end position="251"/>
    </location>
</feature>
<dbReference type="InterPro" id="IPR024590">
    <property type="entry name" value="HrpA_C"/>
</dbReference>
<keyword evidence="4" id="KW-0067">ATP-binding</keyword>
<dbReference type="CDD" id="cd17989">
    <property type="entry name" value="DEXHc_HrpA"/>
    <property type="match status" value="1"/>
</dbReference>
<dbReference type="GO" id="GO:0016787">
    <property type="term" value="F:hydrolase activity"/>
    <property type="evidence" value="ECO:0007669"/>
    <property type="project" value="UniProtKB-KW"/>
</dbReference>
<sequence length="1326" mass="150391">MSTHSAPALGSLASRLSELSLRDAHRLGRRLEGARKIRKPEARAAVLGEIEAEAAAAAERMAARRARVPEVRYPEQLPVSQKKDAIAEAIRDHQVVIVAGETGSGKTTQIPKICMELGRGVRGMIGHTQPRRIAARTVAERVAEELDTPLGEAVGWKVRFTDQVDPEATFIKLMTDGILLAEIQTDRELRAYDTIIIDEAHERSLNIDFLLGYLAQLLPKRPDLKVVITSATIDPERFSRHFGDAPIIEVSGRTYPVEVRYRPLLEEDSDDADRDQITAITDAVEELMAEGPGDILVFLSGEREIRDTADALNKKRYRSTEVLPLYARLSHAEQHRVFQQHSGRRIVLATNVAETSLTVPGIKYVIDPGFARISRYSHRTKVQRLPIEPISQASANQRKGRCGRTSDGICIRLYSEDDFLSRPEFTDAEILRTNLASVILQMTAAGLGEIEKFPFIDPPDHRNIRDGVQLLQELGALDAAQKDPRKRLTQTGRKLAQLPVDPRLARMVLEADKNGCVREVMVVAAALSIQDPRERPADKQTQADQQHARFRDETSDFLAFLNLWRYIREQQKERGSSSFRRMCKQEYLNFLRIREWQDIYAQLRTVAKQMGIHLNDQDAPADRIHVSLLAGLLSHIGMKDVKESKDSGQGGGRREGGRNEYLGARNAKFAIFPGSALFKKPPRFVMSAELVETSRLWARVNAKIEPEWVEPLAEHLLKRTYSEPHWEKDQAAVMAYEKVTLYGVPIVAQRKVNYGRIDPELSRELFIRNALVEGDWRTHHKFFADNRKLLTEVEELEHRARRRDILVDDETLFDFYDRRIPDHVVSGAHFDSWWKHKRREQPDFLDFEREMLIRESADAVTKADYPDSWRQGPLKFRVTYQFEPGADADGVTVHIPLQVLNQVTDEGFDWQIPGLREEVVTELIRSLPKPIRRNYVPAPNYAKAFLERAVPLQEPLTVTMARELKRMVGVPFEADDFDWSRVPDHLKVTFRIVDERRRTLAEDKDLEALKLKLRPKARKALSQAAAATAQRQGGESLERKGLTDWTIGSLTRVFETRRAGQPVKAYPALVDDGDSVSVRLFDSEAEQAEAMWKGTRRLILLGIPVNPAKFASEKLTNPQKLALSANPHGSVQALFDDCAMAAADKLIADFGGPVWDEESYRKLFDKVRAEIVDTTVRAVGQVQQVLAAWQACERRLKGVRSPALLPNLQDVRTQLDGLVKPGFVTEAGLRRLPDLMRYLVAADRRLQQMPANAQRDTTRMAKVHEMRDEYAWLLEQMPQGRPVPQQVRDIRWMIEELRVSYFAHALGTAYPVSDKRIVKAIDAAAP</sequence>
<dbReference type="SMART" id="SM00847">
    <property type="entry name" value="HA2"/>
    <property type="match status" value="1"/>
</dbReference>
<dbReference type="InterPro" id="IPR014001">
    <property type="entry name" value="Helicase_ATP-bd"/>
</dbReference>
<dbReference type="Pfam" id="PF07717">
    <property type="entry name" value="OB_NTP_bind"/>
    <property type="match status" value="1"/>
</dbReference>
<dbReference type="SUPFAM" id="SSF52540">
    <property type="entry name" value="P-loop containing nucleoside triphosphate hydrolases"/>
    <property type="match status" value="1"/>
</dbReference>
<dbReference type="Proteomes" id="UP001249760">
    <property type="component" value="Unassembled WGS sequence"/>
</dbReference>
<gene>
    <name evidence="7" type="primary">hrpA</name>
    <name evidence="7" type="ORF">QNO04_29445</name>
</gene>
<evidence type="ECO:0000256" key="3">
    <source>
        <dbReference type="ARBA" id="ARBA00022806"/>
    </source>
</evidence>
<protein>
    <submittedName>
        <fullName evidence="7">ATP-dependent RNA helicase HrpA</fullName>
        <ecNumber evidence="7">3.6.4.13</ecNumber>
    </submittedName>
</protein>
<dbReference type="Pfam" id="PF00270">
    <property type="entry name" value="DEAD"/>
    <property type="match status" value="1"/>
</dbReference>
<evidence type="ECO:0000259" key="5">
    <source>
        <dbReference type="PROSITE" id="PS51192"/>
    </source>
</evidence>
<name>A0ABU3K0C9_9ACTN</name>
<dbReference type="GO" id="GO:0003724">
    <property type="term" value="F:RNA helicase activity"/>
    <property type="evidence" value="ECO:0007669"/>
    <property type="project" value="UniProtKB-EC"/>
</dbReference>
<feature type="domain" description="Helicase C-terminal" evidence="6">
    <location>
        <begin position="279"/>
        <end position="446"/>
    </location>
</feature>
<keyword evidence="8" id="KW-1185">Reference proteome</keyword>
<dbReference type="InterPro" id="IPR007502">
    <property type="entry name" value="Helicase-assoc_dom"/>
</dbReference>
<dbReference type="Gene3D" id="1.20.120.1080">
    <property type="match status" value="1"/>
</dbReference>
<dbReference type="InterPro" id="IPR011545">
    <property type="entry name" value="DEAD/DEAH_box_helicase_dom"/>
</dbReference>
<dbReference type="NCBIfam" id="TIGR01967">
    <property type="entry name" value="DEAH_box_HrpA"/>
    <property type="match status" value="1"/>
</dbReference>
<dbReference type="SMART" id="SM00487">
    <property type="entry name" value="DEXDc"/>
    <property type="match status" value="1"/>
</dbReference>
<evidence type="ECO:0000259" key="6">
    <source>
        <dbReference type="PROSITE" id="PS51194"/>
    </source>
</evidence>
<dbReference type="EC" id="3.6.4.13" evidence="7"/>
<keyword evidence="3 7" id="KW-0347">Helicase</keyword>
<dbReference type="SMART" id="SM00382">
    <property type="entry name" value="AAA"/>
    <property type="match status" value="1"/>
</dbReference>
<comment type="caution">
    <text evidence="7">The sequence shown here is derived from an EMBL/GenBank/DDBJ whole genome shotgun (WGS) entry which is preliminary data.</text>
</comment>
<dbReference type="NCBIfam" id="NF008348">
    <property type="entry name" value="PRK11131.1"/>
    <property type="match status" value="1"/>
</dbReference>
<dbReference type="InterPro" id="IPR010222">
    <property type="entry name" value="RNA_helicase_HrpA"/>
</dbReference>
<dbReference type="InterPro" id="IPR003593">
    <property type="entry name" value="AAA+_ATPase"/>
</dbReference>
<keyword evidence="2 7" id="KW-0378">Hydrolase</keyword>
<organism evidence="7 8">
    <name type="scientific">Streptomyces lusitanus</name>
    <dbReference type="NCBI Taxonomy" id="68232"/>
    <lineage>
        <taxon>Bacteria</taxon>
        <taxon>Bacillati</taxon>
        <taxon>Actinomycetota</taxon>
        <taxon>Actinomycetes</taxon>
        <taxon>Kitasatosporales</taxon>
        <taxon>Streptomycetaceae</taxon>
        <taxon>Streptomyces</taxon>
    </lineage>
</organism>
<dbReference type="InterPro" id="IPR001650">
    <property type="entry name" value="Helicase_C-like"/>
</dbReference>
<dbReference type="RefSeq" id="WP_394314445.1">
    <property type="nucleotide sequence ID" value="NZ_JASKMA010000031.1"/>
</dbReference>
<dbReference type="InterPro" id="IPR027417">
    <property type="entry name" value="P-loop_NTPase"/>
</dbReference>
<keyword evidence="1" id="KW-0547">Nucleotide-binding</keyword>
<evidence type="ECO:0000256" key="1">
    <source>
        <dbReference type="ARBA" id="ARBA00022741"/>
    </source>
</evidence>
<dbReference type="Pfam" id="PF04408">
    <property type="entry name" value="WHD_HA2"/>
    <property type="match status" value="1"/>
</dbReference>
<dbReference type="EMBL" id="JASKMA010000031">
    <property type="protein sequence ID" value="MDT6987582.1"/>
    <property type="molecule type" value="Genomic_DNA"/>
</dbReference>
<evidence type="ECO:0000313" key="8">
    <source>
        <dbReference type="Proteomes" id="UP001249760"/>
    </source>
</evidence>
<dbReference type="SMART" id="SM00490">
    <property type="entry name" value="HELICc"/>
    <property type="match status" value="1"/>
</dbReference>
<evidence type="ECO:0000256" key="2">
    <source>
        <dbReference type="ARBA" id="ARBA00022801"/>
    </source>
</evidence>
<dbReference type="PANTHER" id="PTHR18934:SF99">
    <property type="entry name" value="ATP-DEPENDENT RNA HELICASE DHX37-RELATED"/>
    <property type="match status" value="1"/>
</dbReference>
<evidence type="ECO:0000256" key="4">
    <source>
        <dbReference type="ARBA" id="ARBA00022840"/>
    </source>
</evidence>
<evidence type="ECO:0000313" key="7">
    <source>
        <dbReference type="EMBL" id="MDT6987582.1"/>
    </source>
</evidence>
<dbReference type="PANTHER" id="PTHR18934">
    <property type="entry name" value="ATP-DEPENDENT RNA HELICASE"/>
    <property type="match status" value="1"/>
</dbReference>
<dbReference type="PROSITE" id="PS51194">
    <property type="entry name" value="HELICASE_CTER"/>
    <property type="match status" value="1"/>
</dbReference>
<dbReference type="PROSITE" id="PS51192">
    <property type="entry name" value="HELICASE_ATP_BIND_1"/>
    <property type="match status" value="1"/>
</dbReference>
<dbReference type="InterPro" id="IPR048333">
    <property type="entry name" value="HA2_WH"/>
</dbReference>
<proteinExistence type="predicted"/>
<dbReference type="Pfam" id="PF00271">
    <property type="entry name" value="Helicase_C"/>
    <property type="match status" value="1"/>
</dbReference>
<reference evidence="7 8" key="1">
    <citation type="submission" date="2023-05" db="EMBL/GenBank/DDBJ databases">
        <title>Streptomyces fuscus sp. nov., a brown-black pigment producing actinomyces isolated from dry sand of Sea duck farm.</title>
        <authorList>
            <person name="Xie J."/>
            <person name="Shen N."/>
        </authorList>
    </citation>
    <scope>NUCLEOTIDE SEQUENCE [LARGE SCALE GENOMIC DNA]</scope>
    <source>
        <strain evidence="7 8">CGMCC 4.1745</strain>
    </source>
</reference>
<dbReference type="CDD" id="cd18791">
    <property type="entry name" value="SF2_C_RHA"/>
    <property type="match status" value="1"/>
</dbReference>
<dbReference type="Pfam" id="PF21010">
    <property type="entry name" value="HA2_C"/>
    <property type="match status" value="1"/>
</dbReference>
<dbReference type="Pfam" id="PF11898">
    <property type="entry name" value="DUF3418"/>
    <property type="match status" value="1"/>
</dbReference>
<accession>A0ABU3K0C9</accession>